<dbReference type="HOGENOM" id="CLU_1503266_0_0_1"/>
<gene>
    <name evidence="1" type="ORF">CERSUDRAFT_117184</name>
</gene>
<evidence type="ECO:0000313" key="1">
    <source>
        <dbReference type="EMBL" id="EMD34307.1"/>
    </source>
</evidence>
<keyword evidence="2" id="KW-1185">Reference proteome</keyword>
<reference evidence="1 2" key="1">
    <citation type="journal article" date="2012" name="Proc. Natl. Acad. Sci. U.S.A.">
        <title>Comparative genomics of Ceriporiopsis subvermispora and Phanerochaete chrysosporium provide insight into selective ligninolysis.</title>
        <authorList>
            <person name="Fernandez-Fueyo E."/>
            <person name="Ruiz-Duenas F.J."/>
            <person name="Ferreira P."/>
            <person name="Floudas D."/>
            <person name="Hibbett D.S."/>
            <person name="Canessa P."/>
            <person name="Larrondo L.F."/>
            <person name="James T.Y."/>
            <person name="Seelenfreund D."/>
            <person name="Lobos S."/>
            <person name="Polanco R."/>
            <person name="Tello M."/>
            <person name="Honda Y."/>
            <person name="Watanabe T."/>
            <person name="Watanabe T."/>
            <person name="Ryu J.S."/>
            <person name="Kubicek C.P."/>
            <person name="Schmoll M."/>
            <person name="Gaskell J."/>
            <person name="Hammel K.E."/>
            <person name="St John F.J."/>
            <person name="Vanden Wymelenberg A."/>
            <person name="Sabat G."/>
            <person name="Splinter BonDurant S."/>
            <person name="Syed K."/>
            <person name="Yadav J.S."/>
            <person name="Doddapaneni H."/>
            <person name="Subramanian V."/>
            <person name="Lavin J.L."/>
            <person name="Oguiza J.A."/>
            <person name="Perez G."/>
            <person name="Pisabarro A.G."/>
            <person name="Ramirez L."/>
            <person name="Santoyo F."/>
            <person name="Master E."/>
            <person name="Coutinho P.M."/>
            <person name="Henrissat B."/>
            <person name="Lombard V."/>
            <person name="Magnuson J.K."/>
            <person name="Kuees U."/>
            <person name="Hori C."/>
            <person name="Igarashi K."/>
            <person name="Samejima M."/>
            <person name="Held B.W."/>
            <person name="Barry K.W."/>
            <person name="LaButti K.M."/>
            <person name="Lapidus A."/>
            <person name="Lindquist E.A."/>
            <person name="Lucas S.M."/>
            <person name="Riley R."/>
            <person name="Salamov A.A."/>
            <person name="Hoffmeister D."/>
            <person name="Schwenk D."/>
            <person name="Hadar Y."/>
            <person name="Yarden O."/>
            <person name="de Vries R.P."/>
            <person name="Wiebenga A."/>
            <person name="Stenlid J."/>
            <person name="Eastwood D."/>
            <person name="Grigoriev I.V."/>
            <person name="Berka R.M."/>
            <person name="Blanchette R.A."/>
            <person name="Kersten P."/>
            <person name="Martinez A.T."/>
            <person name="Vicuna R."/>
            <person name="Cullen D."/>
        </authorList>
    </citation>
    <scope>NUCLEOTIDE SEQUENCE [LARGE SCALE GENOMIC DNA]</scope>
    <source>
        <strain evidence="1 2">B</strain>
    </source>
</reference>
<accession>M2R7C7</accession>
<dbReference type="EMBL" id="KB445803">
    <property type="protein sequence ID" value="EMD34307.1"/>
    <property type="molecule type" value="Genomic_DNA"/>
</dbReference>
<protein>
    <submittedName>
        <fullName evidence="1">Uncharacterized protein</fullName>
    </submittedName>
</protein>
<proteinExistence type="predicted"/>
<evidence type="ECO:0000313" key="2">
    <source>
        <dbReference type="Proteomes" id="UP000016930"/>
    </source>
</evidence>
<sequence length="179" mass="19927">MLRLAATDVCKMSFCACRTLLDQSLYTEADDSFTGDDSFVGDTSFIADSPYAGPYNDSEVTLVGLPDTQKPVYTTSGLHFDTEPPQIVVSDLDALTAGLEHVSLDDTPLKPGPTLRKTRRPKRKAPPKFFFHEDIADEFGFYDERDDSLYGELMARSISGPSVQFMSTHTLGHTEMMYY</sequence>
<organism evidence="1 2">
    <name type="scientific">Ceriporiopsis subvermispora (strain B)</name>
    <name type="common">White-rot fungus</name>
    <name type="synonym">Gelatoporia subvermispora</name>
    <dbReference type="NCBI Taxonomy" id="914234"/>
    <lineage>
        <taxon>Eukaryota</taxon>
        <taxon>Fungi</taxon>
        <taxon>Dikarya</taxon>
        <taxon>Basidiomycota</taxon>
        <taxon>Agaricomycotina</taxon>
        <taxon>Agaricomycetes</taxon>
        <taxon>Polyporales</taxon>
        <taxon>Gelatoporiaceae</taxon>
        <taxon>Gelatoporia</taxon>
    </lineage>
</organism>
<name>M2R7C7_CERS8</name>
<dbReference type="Proteomes" id="UP000016930">
    <property type="component" value="Unassembled WGS sequence"/>
</dbReference>
<dbReference type="AlphaFoldDB" id="M2R7C7"/>